<comment type="caution">
    <text evidence="5">The sequence shown here is derived from an EMBL/GenBank/DDBJ whole genome shotgun (WGS) entry which is preliminary data.</text>
</comment>
<dbReference type="InterPro" id="IPR020476">
    <property type="entry name" value="Nudix_hydrolase"/>
</dbReference>
<comment type="similarity">
    <text evidence="3">Belongs to the Nudix hydrolase family.</text>
</comment>
<evidence type="ECO:0000313" key="6">
    <source>
        <dbReference type="Proteomes" id="UP000052991"/>
    </source>
</evidence>
<evidence type="ECO:0000256" key="2">
    <source>
        <dbReference type="ARBA" id="ARBA00022801"/>
    </source>
</evidence>
<name>A0A0V8APK1_LACLL</name>
<keyword evidence="2 3" id="KW-0378">Hydrolase</keyword>
<dbReference type="Pfam" id="PF00293">
    <property type="entry name" value="NUDIX"/>
    <property type="match status" value="1"/>
</dbReference>
<dbReference type="PATRIC" id="fig|1360.102.peg.1263"/>
<dbReference type="CDD" id="cd04688">
    <property type="entry name" value="NUDIX_Hydrolase"/>
    <property type="match status" value="1"/>
</dbReference>
<dbReference type="GO" id="GO:0016787">
    <property type="term" value="F:hydrolase activity"/>
    <property type="evidence" value="ECO:0007669"/>
    <property type="project" value="UniProtKB-KW"/>
</dbReference>
<dbReference type="SUPFAM" id="SSF55811">
    <property type="entry name" value="Nudix"/>
    <property type="match status" value="1"/>
</dbReference>
<dbReference type="AlphaFoldDB" id="A0A0V8APK1"/>
<dbReference type="EMBL" id="LKLW01000008">
    <property type="protein sequence ID" value="KSU29769.1"/>
    <property type="molecule type" value="Genomic_DNA"/>
</dbReference>
<evidence type="ECO:0000256" key="3">
    <source>
        <dbReference type="RuleBase" id="RU003476"/>
    </source>
</evidence>
<dbReference type="InterPro" id="IPR020084">
    <property type="entry name" value="NUDIX_hydrolase_CS"/>
</dbReference>
<dbReference type="InterPro" id="IPR000086">
    <property type="entry name" value="NUDIX_hydrolase_dom"/>
</dbReference>
<dbReference type="PANTHER" id="PTHR43046">
    <property type="entry name" value="GDP-MANNOSE MANNOSYL HYDROLASE"/>
    <property type="match status" value="1"/>
</dbReference>
<dbReference type="PANTHER" id="PTHR43046:SF14">
    <property type="entry name" value="MUTT_NUDIX FAMILY PROTEIN"/>
    <property type="match status" value="1"/>
</dbReference>
<accession>A0A0V8APK1</accession>
<evidence type="ECO:0000259" key="4">
    <source>
        <dbReference type="PROSITE" id="PS51462"/>
    </source>
</evidence>
<feature type="domain" description="Nudix hydrolase" evidence="4">
    <location>
        <begin position="33"/>
        <end position="169"/>
    </location>
</feature>
<protein>
    <submittedName>
        <fullName evidence="5">MutT/nudix family protein</fullName>
    </submittedName>
</protein>
<dbReference type="PROSITE" id="PS00893">
    <property type="entry name" value="NUDIX_BOX"/>
    <property type="match status" value="1"/>
</dbReference>
<dbReference type="Proteomes" id="UP000052991">
    <property type="component" value="Unassembled WGS sequence"/>
</dbReference>
<evidence type="ECO:0000256" key="1">
    <source>
        <dbReference type="ARBA" id="ARBA00001946"/>
    </source>
</evidence>
<evidence type="ECO:0000313" key="5">
    <source>
        <dbReference type="EMBL" id="KSU29769.1"/>
    </source>
</evidence>
<sequence length="183" mass="21275">MKLLTEFLSVKSWRIKMEETSQDIGFTRNNQWFRYRAAGIIIKDDAVLMVGNDHNDYYYSVGGAVQLGETAEEACLRELYEETGLQLEIERLAFIHENFFTGQESDFLNKVNCHELSFYFLMKPLTENLSVKSESFGTDGSKEFLKWIPIAEYKNYKAFPTFFADELKNLSVNSQIKRIVTTE</sequence>
<organism evidence="5 6">
    <name type="scientific">Lactococcus lactis subsp. lactis</name>
    <name type="common">Streptococcus lactis</name>
    <dbReference type="NCBI Taxonomy" id="1360"/>
    <lineage>
        <taxon>Bacteria</taxon>
        <taxon>Bacillati</taxon>
        <taxon>Bacillota</taxon>
        <taxon>Bacilli</taxon>
        <taxon>Lactobacillales</taxon>
        <taxon>Streptococcaceae</taxon>
        <taxon>Lactococcus</taxon>
    </lineage>
</organism>
<dbReference type="PROSITE" id="PS51462">
    <property type="entry name" value="NUDIX"/>
    <property type="match status" value="1"/>
</dbReference>
<comment type="cofactor">
    <cofactor evidence="1">
        <name>Mg(2+)</name>
        <dbReference type="ChEBI" id="CHEBI:18420"/>
    </cofactor>
</comment>
<gene>
    <name evidence="5" type="ORF">N42_0155</name>
</gene>
<dbReference type="PRINTS" id="PR00502">
    <property type="entry name" value="NUDIXFAMILY"/>
</dbReference>
<dbReference type="Gene3D" id="3.90.79.10">
    <property type="entry name" value="Nucleoside Triphosphate Pyrophosphohydrolase"/>
    <property type="match status" value="1"/>
</dbReference>
<proteinExistence type="inferred from homology"/>
<dbReference type="InterPro" id="IPR015797">
    <property type="entry name" value="NUDIX_hydrolase-like_dom_sf"/>
</dbReference>
<reference evidence="6" key="1">
    <citation type="submission" date="2015-10" db="EMBL/GenBank/DDBJ databases">
        <title>Draft Genome Sequences of 11 Lactococcus lactis subspecies cremoris strains.</title>
        <authorList>
            <person name="Wels M."/>
            <person name="Backus L."/>
            <person name="Boekhorst J."/>
            <person name="Dijkstra A."/>
            <person name="Beerthuizen M."/>
            <person name="Kelly W."/>
            <person name="Siezen R."/>
            <person name="Bachmann H."/>
            <person name="Van Hijum S."/>
        </authorList>
    </citation>
    <scope>NUCLEOTIDE SEQUENCE [LARGE SCALE GENOMIC DNA]</scope>
    <source>
        <strain evidence="6">N42</strain>
    </source>
</reference>